<evidence type="ECO:0000313" key="3">
    <source>
        <dbReference type="EMBL" id="MDT0607093.1"/>
    </source>
</evidence>
<feature type="signal peptide" evidence="1">
    <location>
        <begin position="1"/>
        <end position="18"/>
    </location>
</feature>
<evidence type="ECO:0000256" key="1">
    <source>
        <dbReference type="SAM" id="SignalP"/>
    </source>
</evidence>
<gene>
    <name evidence="3" type="ORF">RM706_08635</name>
</gene>
<evidence type="ECO:0000259" key="2">
    <source>
        <dbReference type="Pfam" id="PF12680"/>
    </source>
</evidence>
<dbReference type="SUPFAM" id="SSF54427">
    <property type="entry name" value="NTF2-like"/>
    <property type="match status" value="1"/>
</dbReference>
<sequence>MKKVIFALLLVPFFNAQAQTSTLEFDNAEIAQNLITEYVKALQNGDADTMNAQLSDNAMIYNLGGAPDSMNVKQHHDYYKNSIANFKHEISRDLYLPVKVTDSWNEGEWVLSWGTNTITNKNSGNQTPIPYHTASMVADGKIIAIYYFYDVMNVMENQGYKLVPPSE</sequence>
<dbReference type="Gene3D" id="3.10.450.50">
    <property type="match status" value="1"/>
</dbReference>
<feature type="chain" id="PRO_5046629112" evidence="1">
    <location>
        <begin position="19"/>
        <end position="167"/>
    </location>
</feature>
<keyword evidence="4" id="KW-1185">Reference proteome</keyword>
<comment type="caution">
    <text evidence="3">The sequence shown here is derived from an EMBL/GenBank/DDBJ whole genome shotgun (WGS) entry which is preliminary data.</text>
</comment>
<reference evidence="3 4" key="1">
    <citation type="submission" date="2023-09" db="EMBL/GenBank/DDBJ databases">
        <authorList>
            <person name="Rey-Velasco X."/>
        </authorList>
    </citation>
    <scope>NUCLEOTIDE SEQUENCE [LARGE SCALE GENOMIC DNA]</scope>
    <source>
        <strain evidence="3 4">F388</strain>
    </source>
</reference>
<keyword evidence="1" id="KW-0732">Signal</keyword>
<proteinExistence type="predicted"/>
<dbReference type="Pfam" id="PF12680">
    <property type="entry name" value="SnoaL_2"/>
    <property type="match status" value="1"/>
</dbReference>
<dbReference type="RefSeq" id="WP_311350655.1">
    <property type="nucleotide sequence ID" value="NZ_JAVRHR010000002.1"/>
</dbReference>
<dbReference type="Proteomes" id="UP001255246">
    <property type="component" value="Unassembled WGS sequence"/>
</dbReference>
<name>A0ABU3ADA3_9FLAO</name>
<dbReference type="InterPro" id="IPR032710">
    <property type="entry name" value="NTF2-like_dom_sf"/>
</dbReference>
<feature type="domain" description="SnoaL-like" evidence="2">
    <location>
        <begin position="36"/>
        <end position="144"/>
    </location>
</feature>
<accession>A0ABU3ADA3</accession>
<evidence type="ECO:0000313" key="4">
    <source>
        <dbReference type="Proteomes" id="UP001255246"/>
    </source>
</evidence>
<dbReference type="InterPro" id="IPR037401">
    <property type="entry name" value="SnoaL-like"/>
</dbReference>
<organism evidence="3 4">
    <name type="scientific">Croceitalea rosinachiae</name>
    <dbReference type="NCBI Taxonomy" id="3075596"/>
    <lineage>
        <taxon>Bacteria</taxon>
        <taxon>Pseudomonadati</taxon>
        <taxon>Bacteroidota</taxon>
        <taxon>Flavobacteriia</taxon>
        <taxon>Flavobacteriales</taxon>
        <taxon>Flavobacteriaceae</taxon>
        <taxon>Croceitalea</taxon>
    </lineage>
</organism>
<protein>
    <submittedName>
        <fullName evidence="3">Nuclear transport factor 2 family protein</fullName>
    </submittedName>
</protein>
<dbReference type="EMBL" id="JAVRHR010000002">
    <property type="protein sequence ID" value="MDT0607093.1"/>
    <property type="molecule type" value="Genomic_DNA"/>
</dbReference>